<keyword evidence="8" id="KW-0460">Magnesium</keyword>
<dbReference type="InterPro" id="IPR005135">
    <property type="entry name" value="Endo/exonuclease/phosphatase"/>
</dbReference>
<evidence type="ECO:0000313" key="15">
    <source>
        <dbReference type="EMBL" id="KAK0392524.1"/>
    </source>
</evidence>
<dbReference type="AlphaFoldDB" id="A0AA39LD22"/>
<keyword evidence="11" id="KW-0443">Lipid metabolism</keyword>
<dbReference type="GO" id="GO:0016020">
    <property type="term" value="C:membrane"/>
    <property type="evidence" value="ECO:0007669"/>
    <property type="project" value="UniProtKB-SubCell"/>
</dbReference>
<protein>
    <recommendedName>
        <fullName evidence="14">Endonuclease/exonuclease/phosphatase domain-containing protein</fullName>
    </recommendedName>
</protein>
<evidence type="ECO:0000313" key="16">
    <source>
        <dbReference type="Proteomes" id="UP001175261"/>
    </source>
</evidence>
<dbReference type="GO" id="GO:0046872">
    <property type="term" value="F:metal ion binding"/>
    <property type="evidence" value="ECO:0007669"/>
    <property type="project" value="UniProtKB-KW"/>
</dbReference>
<dbReference type="Pfam" id="PF03372">
    <property type="entry name" value="Exo_endo_phos"/>
    <property type="match status" value="1"/>
</dbReference>
<keyword evidence="9" id="KW-0746">Sphingolipid metabolism</keyword>
<evidence type="ECO:0000256" key="1">
    <source>
        <dbReference type="ARBA" id="ARBA00004141"/>
    </source>
</evidence>
<keyword evidence="7" id="KW-0378">Hydrolase</keyword>
<evidence type="ECO:0000256" key="5">
    <source>
        <dbReference type="ARBA" id="ARBA00022692"/>
    </source>
</evidence>
<evidence type="ECO:0000259" key="14">
    <source>
        <dbReference type="Pfam" id="PF03372"/>
    </source>
</evidence>
<accession>A0AA39LD22</accession>
<keyword evidence="16" id="KW-1185">Reference proteome</keyword>
<evidence type="ECO:0000256" key="13">
    <source>
        <dbReference type="SAM" id="Phobius"/>
    </source>
</evidence>
<sequence length="496" mass="55199">MEQADPSRSSTARLPKELNLLTLNCWGLLYISTLRTERLREIGRQIPLLSPVPDIVCLQECWVQDDYKAIREATRQILPYGKFYHSGAFGGGLVILSRWPIEESSMIGYPLNGRPTAFFRGDWYVGKGVARASIRIGPGKKDIVDVFNTHTHAPYGGDKEDSYTCHRIAQTWELAKLLATSAALGHLTVALGDFNSTPLSIPHRIITERSPVLDTWRVLHPDSSLGAALSSPERERGRPIPTAQFNLRENGTTSDGSYNTWRFSKKDQKRLRRGSLVAVSPDQEDLKGKRLDYIFASNGDLTSDKAWVVKSAQVALADRHADLHVSLSDHFAVQATLALHPIPSSSQPPSSPPADPSPSHPVADFDAQLRHVKAIFDRPHPDPALMINLCDDILPFIARYKAREIKQRYWRGVHFYIAIAVWIGCLVAVWFSPANFVAFILLLIASLGLVAGVIDGLMALLFFSSEIRALKEFEWEVENTKELACRRAGVSSSKQS</sequence>
<comment type="subcellular location">
    <subcellularLocation>
        <location evidence="1">Membrane</location>
        <topology evidence="1">Multi-pass membrane protein</topology>
    </subcellularLocation>
</comment>
<comment type="pathway">
    <text evidence="3">Sphingolipid metabolism.</text>
</comment>
<gene>
    <name evidence="15" type="ORF">NLU13_2019</name>
</gene>
<name>A0AA39LD22_SARSR</name>
<dbReference type="Gene3D" id="3.60.10.10">
    <property type="entry name" value="Endonuclease/exonuclease/phosphatase"/>
    <property type="match status" value="1"/>
</dbReference>
<evidence type="ECO:0000256" key="4">
    <source>
        <dbReference type="ARBA" id="ARBA00006335"/>
    </source>
</evidence>
<evidence type="ECO:0000256" key="12">
    <source>
        <dbReference type="ARBA" id="ARBA00023136"/>
    </source>
</evidence>
<evidence type="ECO:0000256" key="7">
    <source>
        <dbReference type="ARBA" id="ARBA00022801"/>
    </source>
</evidence>
<comment type="pathway">
    <text evidence="2">Lipid metabolism; sphingolipid metabolism.</text>
</comment>
<comment type="similarity">
    <text evidence="4">Belongs to the neutral sphingomyelinase family.</text>
</comment>
<keyword evidence="12 13" id="KW-0472">Membrane</keyword>
<evidence type="ECO:0000256" key="8">
    <source>
        <dbReference type="ARBA" id="ARBA00022842"/>
    </source>
</evidence>
<evidence type="ECO:0000256" key="11">
    <source>
        <dbReference type="ARBA" id="ARBA00023098"/>
    </source>
</evidence>
<evidence type="ECO:0000256" key="2">
    <source>
        <dbReference type="ARBA" id="ARBA00004760"/>
    </source>
</evidence>
<comment type="caution">
    <text evidence="15">The sequence shown here is derived from an EMBL/GenBank/DDBJ whole genome shotgun (WGS) entry which is preliminary data.</text>
</comment>
<feature type="transmembrane region" description="Helical" evidence="13">
    <location>
        <begin position="437"/>
        <end position="463"/>
    </location>
</feature>
<dbReference type="SUPFAM" id="SSF56219">
    <property type="entry name" value="DNase I-like"/>
    <property type="match status" value="1"/>
</dbReference>
<dbReference type="GO" id="GO:0004767">
    <property type="term" value="F:sphingomyelin phosphodiesterase activity"/>
    <property type="evidence" value="ECO:0007669"/>
    <property type="project" value="InterPro"/>
</dbReference>
<organism evidence="15 16">
    <name type="scientific">Sarocladium strictum</name>
    <name type="common">Black bundle disease fungus</name>
    <name type="synonym">Acremonium strictum</name>
    <dbReference type="NCBI Taxonomy" id="5046"/>
    <lineage>
        <taxon>Eukaryota</taxon>
        <taxon>Fungi</taxon>
        <taxon>Dikarya</taxon>
        <taxon>Ascomycota</taxon>
        <taxon>Pezizomycotina</taxon>
        <taxon>Sordariomycetes</taxon>
        <taxon>Hypocreomycetidae</taxon>
        <taxon>Hypocreales</taxon>
        <taxon>Sarocladiaceae</taxon>
        <taxon>Sarocladium</taxon>
    </lineage>
</organism>
<dbReference type="EMBL" id="JAPDFR010000001">
    <property type="protein sequence ID" value="KAK0392524.1"/>
    <property type="molecule type" value="Genomic_DNA"/>
</dbReference>
<dbReference type="PANTHER" id="PTHR16320:SF24">
    <property type="entry name" value="PHOSPHODIESTERASE, PUTATIVE-RELATED"/>
    <property type="match status" value="1"/>
</dbReference>
<dbReference type="InterPro" id="IPR036691">
    <property type="entry name" value="Endo/exonu/phosph_ase_sf"/>
</dbReference>
<proteinExistence type="inferred from homology"/>
<evidence type="ECO:0000256" key="3">
    <source>
        <dbReference type="ARBA" id="ARBA00004991"/>
    </source>
</evidence>
<evidence type="ECO:0000256" key="6">
    <source>
        <dbReference type="ARBA" id="ARBA00022723"/>
    </source>
</evidence>
<keyword evidence="5 13" id="KW-0812">Transmembrane</keyword>
<reference evidence="15" key="1">
    <citation type="submission" date="2022-10" db="EMBL/GenBank/DDBJ databases">
        <title>Determination and structural analysis of whole genome sequence of Sarocladium strictum F4-1.</title>
        <authorList>
            <person name="Hu L."/>
            <person name="Jiang Y."/>
        </authorList>
    </citation>
    <scope>NUCLEOTIDE SEQUENCE</scope>
    <source>
        <strain evidence="15">F4-1</strain>
    </source>
</reference>
<evidence type="ECO:0000256" key="10">
    <source>
        <dbReference type="ARBA" id="ARBA00022989"/>
    </source>
</evidence>
<dbReference type="PANTHER" id="PTHR16320">
    <property type="entry name" value="SPHINGOMYELINASE FAMILY MEMBER"/>
    <property type="match status" value="1"/>
</dbReference>
<dbReference type="GO" id="GO:0006665">
    <property type="term" value="P:sphingolipid metabolic process"/>
    <property type="evidence" value="ECO:0007669"/>
    <property type="project" value="UniProtKB-KW"/>
</dbReference>
<dbReference type="Proteomes" id="UP001175261">
    <property type="component" value="Unassembled WGS sequence"/>
</dbReference>
<feature type="transmembrane region" description="Helical" evidence="13">
    <location>
        <begin position="413"/>
        <end position="431"/>
    </location>
</feature>
<dbReference type="FunFam" id="3.60.10.10:FF:000059">
    <property type="entry name" value="Inositol phosphosphingolipids phospholipase C"/>
    <property type="match status" value="1"/>
</dbReference>
<dbReference type="InterPro" id="IPR038772">
    <property type="entry name" value="Sph/SMPD2-like"/>
</dbReference>
<feature type="domain" description="Endonuclease/exonuclease/phosphatase" evidence="14">
    <location>
        <begin position="21"/>
        <end position="330"/>
    </location>
</feature>
<evidence type="ECO:0000256" key="9">
    <source>
        <dbReference type="ARBA" id="ARBA00022919"/>
    </source>
</evidence>
<keyword evidence="10 13" id="KW-1133">Transmembrane helix</keyword>
<keyword evidence="6" id="KW-0479">Metal-binding</keyword>